<dbReference type="OrthoDB" id="10577308at2759"/>
<proteinExistence type="predicted"/>
<organism evidence="3 4">
    <name type="scientific">Blastocystis sp. subtype 1 (strain ATCC 50177 / NandII)</name>
    <dbReference type="NCBI Taxonomy" id="478820"/>
    <lineage>
        <taxon>Eukaryota</taxon>
        <taxon>Sar</taxon>
        <taxon>Stramenopiles</taxon>
        <taxon>Bigyra</taxon>
        <taxon>Opalozoa</taxon>
        <taxon>Opalinata</taxon>
        <taxon>Blastocystidae</taxon>
        <taxon>Blastocystis</taxon>
    </lineage>
</organism>
<feature type="transmembrane region" description="Helical" evidence="2">
    <location>
        <begin position="149"/>
        <end position="169"/>
    </location>
</feature>
<reference evidence="3 4" key="1">
    <citation type="submission" date="2016-05" db="EMBL/GenBank/DDBJ databases">
        <title>Nuclear genome of Blastocystis sp. subtype 1 NandII.</title>
        <authorList>
            <person name="Gentekaki E."/>
            <person name="Curtis B."/>
            <person name="Stairs C."/>
            <person name="Eme L."/>
            <person name="Herman E."/>
            <person name="Klimes V."/>
            <person name="Arias M.C."/>
            <person name="Elias M."/>
            <person name="Hilliou F."/>
            <person name="Klute M."/>
            <person name="Malik S.-B."/>
            <person name="Pightling A."/>
            <person name="Rachubinski R."/>
            <person name="Salas D."/>
            <person name="Schlacht A."/>
            <person name="Suga H."/>
            <person name="Archibald J."/>
            <person name="Ball S.G."/>
            <person name="Clark G."/>
            <person name="Dacks J."/>
            <person name="Van Der Giezen M."/>
            <person name="Tsaousis A."/>
            <person name="Roger A."/>
        </authorList>
    </citation>
    <scope>NUCLEOTIDE SEQUENCE [LARGE SCALE GENOMIC DNA]</scope>
    <source>
        <strain evidence="4">ATCC 50177 / NandII</strain>
    </source>
</reference>
<evidence type="ECO:0000256" key="1">
    <source>
        <dbReference type="SAM" id="MobiDB-lite"/>
    </source>
</evidence>
<evidence type="ECO:0000256" key="2">
    <source>
        <dbReference type="SAM" id="Phobius"/>
    </source>
</evidence>
<feature type="transmembrane region" description="Helical" evidence="2">
    <location>
        <begin position="214"/>
        <end position="235"/>
    </location>
</feature>
<feature type="transmembrane region" description="Helical" evidence="2">
    <location>
        <begin position="562"/>
        <end position="584"/>
    </location>
</feature>
<feature type="transmembrane region" description="Helical" evidence="2">
    <location>
        <begin position="455"/>
        <end position="477"/>
    </location>
</feature>
<feature type="transmembrane region" description="Helical" evidence="2">
    <location>
        <begin position="181"/>
        <end position="208"/>
    </location>
</feature>
<keyword evidence="2" id="KW-0472">Membrane</keyword>
<dbReference type="InterPro" id="IPR036259">
    <property type="entry name" value="MFS_trans_sf"/>
</dbReference>
<feature type="transmembrane region" description="Helical" evidence="2">
    <location>
        <begin position="110"/>
        <end position="137"/>
    </location>
</feature>
<feature type="transmembrane region" description="Helical" evidence="2">
    <location>
        <begin position="29"/>
        <end position="55"/>
    </location>
</feature>
<feature type="compositionally biased region" description="Low complexity" evidence="1">
    <location>
        <begin position="666"/>
        <end position="678"/>
    </location>
</feature>
<dbReference type="Proteomes" id="UP000078348">
    <property type="component" value="Unassembled WGS sequence"/>
</dbReference>
<keyword evidence="2" id="KW-1133">Transmembrane helix</keyword>
<protein>
    <submittedName>
        <fullName evidence="3">Uncharacterized protein</fullName>
    </submittedName>
</protein>
<evidence type="ECO:0000313" key="4">
    <source>
        <dbReference type="Proteomes" id="UP000078348"/>
    </source>
</evidence>
<feature type="transmembrane region" description="Helical" evidence="2">
    <location>
        <begin position="489"/>
        <end position="511"/>
    </location>
</feature>
<feature type="transmembrane region" description="Helical" evidence="2">
    <location>
        <begin position="86"/>
        <end position="103"/>
    </location>
</feature>
<gene>
    <name evidence="3" type="ORF">AV274_6591</name>
</gene>
<feature type="transmembrane region" description="Helical" evidence="2">
    <location>
        <begin position="604"/>
        <end position="623"/>
    </location>
</feature>
<accession>A0A196S5Q9</accession>
<dbReference type="Gene3D" id="1.20.1250.20">
    <property type="entry name" value="MFS general substrate transporter like domains"/>
    <property type="match status" value="1"/>
</dbReference>
<dbReference type="EMBL" id="LXWW01000580">
    <property type="protein sequence ID" value="OAO11756.1"/>
    <property type="molecule type" value="Genomic_DNA"/>
</dbReference>
<feature type="transmembrane region" description="Helical" evidence="2">
    <location>
        <begin position="410"/>
        <end position="430"/>
    </location>
</feature>
<comment type="caution">
    <text evidence="3">The sequence shown here is derived from an EMBL/GenBank/DDBJ whole genome shotgun (WGS) entry which is preliminary data.</text>
</comment>
<feature type="region of interest" description="Disordered" evidence="1">
    <location>
        <begin position="657"/>
        <end position="678"/>
    </location>
</feature>
<keyword evidence="4" id="KW-1185">Reference proteome</keyword>
<dbReference type="AlphaFoldDB" id="A0A196S5Q9"/>
<feature type="transmembrane region" description="Helical" evidence="2">
    <location>
        <begin position="523"/>
        <end position="550"/>
    </location>
</feature>
<name>A0A196S5Q9_BLAHN</name>
<evidence type="ECO:0000313" key="3">
    <source>
        <dbReference type="EMBL" id="OAO11756.1"/>
    </source>
</evidence>
<sequence>METIYEDREELSGSSVWARLMSFFRPLKAATLPVSGCISIVLVVLSTVLFTYAVLDENILDAFFNIAFQSESIASAYAQILRDLKYAFVIIGGLLSDCVYGRIPLLSSSFLVYTVTLSLSLLITAFFYPSCYLLFALMSFSSPSIPSSILSSFAFGLVFVSALTLLLNYASLKPTPKPLQLLFITMQFLSSLVTRSMIVAASLSSFLVRAVMHAFPFLFAFRLLSLSAILLLLGISRLLFSSRHHFINIPLQGNPVKDYSKAARILSREYHFSLLSKDKDGRSSDVLCRASNDFYNRSISHDSVDATDGSPTILRSSSLDCYYLAQEVYVPSTASLPSAISGASDVNALMFSNCDEPPSAQTGTCIRVLRPLPANTLTQKFIQSRKEEESLREMATLFRNGIRTNLTGQIYRVSQALLCAGMQVVVWAIFEYSQSVLLSQLDVIEAITEPSPLRFALTDCAAPLARLLLALLFFFGIQHTRRHHADRCTPLQLLGAGYALLVVQLLLAAFANHALLLAQSSRLSLGLLLLPSLFLAAAETLIFVGSLLFFYQESPRRSQAILLSLPFAARYCGSLVFYATLPILNAICNIGSQTGSILRYEIGLVVQCVFTIVLLALHTLFALRYDYVTEAELDQECESLKAERILHPYLMKVDPAKKNRSKSCESSRSSSTASRSPRSISDEIVLMNKL</sequence>
<keyword evidence="2" id="KW-0812">Transmembrane</keyword>